<organism evidence="1 2">
    <name type="scientific">Ampelomyces quisqualis</name>
    <name type="common">Powdery mildew agent</name>
    <dbReference type="NCBI Taxonomy" id="50730"/>
    <lineage>
        <taxon>Eukaryota</taxon>
        <taxon>Fungi</taxon>
        <taxon>Dikarya</taxon>
        <taxon>Ascomycota</taxon>
        <taxon>Pezizomycotina</taxon>
        <taxon>Dothideomycetes</taxon>
        <taxon>Pleosporomycetidae</taxon>
        <taxon>Pleosporales</taxon>
        <taxon>Pleosporineae</taxon>
        <taxon>Phaeosphaeriaceae</taxon>
        <taxon>Ampelomyces</taxon>
    </lineage>
</organism>
<keyword evidence="2" id="KW-1185">Reference proteome</keyword>
<protein>
    <submittedName>
        <fullName evidence="1">Uncharacterized protein</fullName>
    </submittedName>
</protein>
<sequence length="121" mass="13852">MITWPWDPGYDIEGLDNPFDTGTLHIRVHISSTDRTANKSVEKPDNMYRTDLGHFTHLGSTQYILVGIADKASCEWKGPDAITTHIVLGVRQRADSMYYRESLMEIEQEVWENLEPSTQVI</sequence>
<gene>
    <name evidence="1" type="ORF">BDU57DRAFT_241450</name>
</gene>
<evidence type="ECO:0000313" key="2">
    <source>
        <dbReference type="Proteomes" id="UP000800096"/>
    </source>
</evidence>
<dbReference type="EMBL" id="ML979135">
    <property type="protein sequence ID" value="KAF1916713.1"/>
    <property type="molecule type" value="Genomic_DNA"/>
</dbReference>
<reference evidence="1" key="1">
    <citation type="journal article" date="2020" name="Stud. Mycol.">
        <title>101 Dothideomycetes genomes: a test case for predicting lifestyles and emergence of pathogens.</title>
        <authorList>
            <person name="Haridas S."/>
            <person name="Albert R."/>
            <person name="Binder M."/>
            <person name="Bloem J."/>
            <person name="Labutti K."/>
            <person name="Salamov A."/>
            <person name="Andreopoulos B."/>
            <person name="Baker S."/>
            <person name="Barry K."/>
            <person name="Bills G."/>
            <person name="Bluhm B."/>
            <person name="Cannon C."/>
            <person name="Castanera R."/>
            <person name="Culley D."/>
            <person name="Daum C."/>
            <person name="Ezra D."/>
            <person name="Gonzalez J."/>
            <person name="Henrissat B."/>
            <person name="Kuo A."/>
            <person name="Liang C."/>
            <person name="Lipzen A."/>
            <person name="Lutzoni F."/>
            <person name="Magnuson J."/>
            <person name="Mondo S."/>
            <person name="Nolan M."/>
            <person name="Ohm R."/>
            <person name="Pangilinan J."/>
            <person name="Park H.-J."/>
            <person name="Ramirez L."/>
            <person name="Alfaro M."/>
            <person name="Sun H."/>
            <person name="Tritt A."/>
            <person name="Yoshinaga Y."/>
            <person name="Zwiers L.-H."/>
            <person name="Turgeon B."/>
            <person name="Goodwin S."/>
            <person name="Spatafora J."/>
            <person name="Crous P."/>
            <person name="Grigoriev I."/>
        </authorList>
    </citation>
    <scope>NUCLEOTIDE SEQUENCE</scope>
    <source>
        <strain evidence="1">HMLAC05119</strain>
    </source>
</reference>
<dbReference type="Proteomes" id="UP000800096">
    <property type="component" value="Unassembled WGS sequence"/>
</dbReference>
<proteinExistence type="predicted"/>
<accession>A0A6A5QMV4</accession>
<dbReference type="AlphaFoldDB" id="A0A6A5QMV4"/>
<evidence type="ECO:0000313" key="1">
    <source>
        <dbReference type="EMBL" id="KAF1916713.1"/>
    </source>
</evidence>
<name>A0A6A5QMV4_AMPQU</name>